<accession>A0ACC0VUS0</accession>
<sequence length="204" mass="22694">MPSESAHTVSAGLHVVSPRIVLTDVKILLQLGTGTEAKLGLVIPAVITEEKFAAGIPNATSNNLQQCPRVPKLGDDAPRSLKTKCRYVYPYKSWWHYVYKMYPNSLPLRSRTCLQPHNKLRVRKFAPLDHLPELKQAARTRGSSTSWRSGHCGDWTAHEPTLAILLDPKFWSHVKTLVVACAGPTINSCQYDLTGHSPSNFAFH</sequence>
<keyword evidence="2" id="KW-1185">Reference proteome</keyword>
<dbReference type="Proteomes" id="UP001163321">
    <property type="component" value="Chromosome 7"/>
</dbReference>
<dbReference type="EMBL" id="CM047586">
    <property type="protein sequence ID" value="KAI9909216.1"/>
    <property type="molecule type" value="Genomic_DNA"/>
</dbReference>
<reference evidence="1 2" key="1">
    <citation type="journal article" date="2022" name="bioRxiv">
        <title>The genome of the oomycete Peronosclerospora sorghi, a cosmopolitan pathogen of maize and sorghum, is inflated with dispersed pseudogenes.</title>
        <authorList>
            <person name="Fletcher K."/>
            <person name="Martin F."/>
            <person name="Isakeit T."/>
            <person name="Cavanaugh K."/>
            <person name="Magill C."/>
            <person name="Michelmore R."/>
        </authorList>
    </citation>
    <scope>NUCLEOTIDE SEQUENCE [LARGE SCALE GENOMIC DNA]</scope>
    <source>
        <strain evidence="1">P6</strain>
    </source>
</reference>
<evidence type="ECO:0000313" key="1">
    <source>
        <dbReference type="EMBL" id="KAI9909216.1"/>
    </source>
</evidence>
<gene>
    <name evidence="1" type="ORF">PsorP6_015136</name>
</gene>
<protein>
    <submittedName>
        <fullName evidence="1">Uncharacterized protein</fullName>
    </submittedName>
</protein>
<proteinExistence type="predicted"/>
<evidence type="ECO:0000313" key="2">
    <source>
        <dbReference type="Proteomes" id="UP001163321"/>
    </source>
</evidence>
<comment type="caution">
    <text evidence="1">The sequence shown here is derived from an EMBL/GenBank/DDBJ whole genome shotgun (WGS) entry which is preliminary data.</text>
</comment>
<name>A0ACC0VUS0_9STRA</name>
<organism evidence="1 2">
    <name type="scientific">Peronosclerospora sorghi</name>
    <dbReference type="NCBI Taxonomy" id="230839"/>
    <lineage>
        <taxon>Eukaryota</taxon>
        <taxon>Sar</taxon>
        <taxon>Stramenopiles</taxon>
        <taxon>Oomycota</taxon>
        <taxon>Peronosporomycetes</taxon>
        <taxon>Peronosporales</taxon>
        <taxon>Peronosporaceae</taxon>
        <taxon>Peronosclerospora</taxon>
    </lineage>
</organism>